<evidence type="ECO:0000313" key="8">
    <source>
        <dbReference type="EMBL" id="KAF6037653.1"/>
    </source>
</evidence>
<dbReference type="Proteomes" id="UP000593567">
    <property type="component" value="Unassembled WGS sequence"/>
</dbReference>
<evidence type="ECO:0000256" key="7">
    <source>
        <dbReference type="SAM" id="Phobius"/>
    </source>
</evidence>
<comment type="caution">
    <text evidence="8">The sequence shown here is derived from an EMBL/GenBank/DDBJ whole genome shotgun (WGS) entry which is preliminary data.</text>
</comment>
<evidence type="ECO:0000313" key="9">
    <source>
        <dbReference type="Proteomes" id="UP000593567"/>
    </source>
</evidence>
<sequence length="74" mass="8592">MVLAFISALVGALLTFPGVRVAKCHLDSLLIARDRPLLQMIMYADLLFLCLFCLCGFHRYLARLFWERSYPERL</sequence>
<evidence type="ECO:0000256" key="6">
    <source>
        <dbReference type="ARBA" id="ARBA00023180"/>
    </source>
</evidence>
<dbReference type="GO" id="GO:0016020">
    <property type="term" value="C:membrane"/>
    <property type="evidence" value="ECO:0007669"/>
    <property type="project" value="UniProtKB-SubCell"/>
</dbReference>
<evidence type="ECO:0000256" key="2">
    <source>
        <dbReference type="ARBA" id="ARBA00009706"/>
    </source>
</evidence>
<proteinExistence type="inferred from homology"/>
<keyword evidence="9" id="KW-1185">Reference proteome</keyword>
<protein>
    <submittedName>
        <fullName evidence="8">Uncharacterized protein</fullName>
    </submittedName>
</protein>
<dbReference type="EMBL" id="VXIV02000535">
    <property type="protein sequence ID" value="KAF6037653.1"/>
    <property type="molecule type" value="Genomic_DNA"/>
</dbReference>
<keyword evidence="5 7" id="KW-0472">Membrane</keyword>
<accession>A0A7J7KHF1</accession>
<evidence type="ECO:0000256" key="3">
    <source>
        <dbReference type="ARBA" id="ARBA00022692"/>
    </source>
</evidence>
<evidence type="ECO:0000256" key="4">
    <source>
        <dbReference type="ARBA" id="ARBA00022989"/>
    </source>
</evidence>
<comment type="subcellular location">
    <subcellularLocation>
        <location evidence="1">Membrane</location>
        <topology evidence="1">Multi-pass membrane protein</topology>
    </subcellularLocation>
</comment>
<dbReference type="AlphaFoldDB" id="A0A7J7KHF1"/>
<dbReference type="OrthoDB" id="784140at2759"/>
<evidence type="ECO:0000256" key="5">
    <source>
        <dbReference type="ARBA" id="ARBA00023136"/>
    </source>
</evidence>
<dbReference type="Pfam" id="PF10268">
    <property type="entry name" value="Tmemb_161AB"/>
    <property type="match status" value="1"/>
</dbReference>
<keyword evidence="6" id="KW-0325">Glycoprotein</keyword>
<name>A0A7J7KHF1_BUGNE</name>
<comment type="similarity">
    <text evidence="2">Belongs to the TMEM161 family.</text>
</comment>
<gene>
    <name evidence="8" type="ORF">EB796_004043</name>
</gene>
<keyword evidence="3 7" id="KW-0812">Transmembrane</keyword>
<feature type="transmembrane region" description="Helical" evidence="7">
    <location>
        <begin position="46"/>
        <end position="66"/>
    </location>
</feature>
<dbReference type="InterPro" id="IPR019395">
    <property type="entry name" value="Transmembrane_161A/B"/>
</dbReference>
<evidence type="ECO:0000256" key="1">
    <source>
        <dbReference type="ARBA" id="ARBA00004141"/>
    </source>
</evidence>
<reference evidence="8" key="1">
    <citation type="submission" date="2020-06" db="EMBL/GenBank/DDBJ databases">
        <title>Draft genome of Bugula neritina, a colonial animal packing powerful symbionts and potential medicines.</title>
        <authorList>
            <person name="Rayko M."/>
        </authorList>
    </citation>
    <scope>NUCLEOTIDE SEQUENCE [LARGE SCALE GENOMIC DNA]</scope>
    <source>
        <strain evidence="8">Kwan_BN1</strain>
    </source>
</reference>
<organism evidence="8 9">
    <name type="scientific">Bugula neritina</name>
    <name type="common">Brown bryozoan</name>
    <name type="synonym">Sertularia neritina</name>
    <dbReference type="NCBI Taxonomy" id="10212"/>
    <lineage>
        <taxon>Eukaryota</taxon>
        <taxon>Metazoa</taxon>
        <taxon>Spiralia</taxon>
        <taxon>Lophotrochozoa</taxon>
        <taxon>Bryozoa</taxon>
        <taxon>Gymnolaemata</taxon>
        <taxon>Cheilostomatida</taxon>
        <taxon>Flustrina</taxon>
        <taxon>Buguloidea</taxon>
        <taxon>Bugulidae</taxon>
        <taxon>Bugula</taxon>
    </lineage>
</organism>
<keyword evidence="4 7" id="KW-1133">Transmembrane helix</keyword>